<dbReference type="EMBL" id="WNHB01000010">
    <property type="protein sequence ID" value="MTT31895.1"/>
    <property type="molecule type" value="Genomic_DNA"/>
</dbReference>
<sequence length="250" mass="28857">MKTAIFAHRGSKGNRPENTIAAFKEAMRINSDGIELDVHLTKDQELVIIHDEKIDRTTNGKGYVKDYTLQQLKQFDAGVWFSDEYKSERIPTLKEVLILLKDYEGTLNIELKTDRIDYPFIEQKVIDAVHEWRPNHPTLYSSFNHESLARLKAIEPEADFGILLFEKLYDPWLYARHIGASSLHLYKPAALSPSTSIIQDEGLAVRAWTINDADDMRRLFALGVDGIMTDYPEKAMEIREEFKELEVQKK</sequence>
<dbReference type="PANTHER" id="PTHR46211:SF1">
    <property type="entry name" value="GLYCEROPHOSPHODIESTER PHOSPHODIESTERASE, CYTOPLASMIC"/>
    <property type="match status" value="1"/>
</dbReference>
<organism evidence="2 3">
    <name type="scientific">Terrilactibacillus tamarindi</name>
    <dbReference type="NCBI Taxonomy" id="2599694"/>
    <lineage>
        <taxon>Bacteria</taxon>
        <taxon>Bacillati</taxon>
        <taxon>Bacillota</taxon>
        <taxon>Bacilli</taxon>
        <taxon>Bacillales</taxon>
        <taxon>Bacillaceae</taxon>
        <taxon>Terrilactibacillus</taxon>
    </lineage>
</organism>
<evidence type="ECO:0000313" key="2">
    <source>
        <dbReference type="EMBL" id="MTT31895.1"/>
    </source>
</evidence>
<comment type="caution">
    <text evidence="2">The sequence shown here is derived from an EMBL/GenBank/DDBJ whole genome shotgun (WGS) entry which is preliminary data.</text>
</comment>
<evidence type="ECO:0000259" key="1">
    <source>
        <dbReference type="PROSITE" id="PS51704"/>
    </source>
</evidence>
<dbReference type="SUPFAM" id="SSF51695">
    <property type="entry name" value="PLC-like phosphodiesterases"/>
    <property type="match status" value="1"/>
</dbReference>
<evidence type="ECO:0000313" key="3">
    <source>
        <dbReference type="Proteomes" id="UP000440978"/>
    </source>
</evidence>
<name>A0A6N8CSI0_9BACI</name>
<dbReference type="Gene3D" id="3.20.20.190">
    <property type="entry name" value="Phosphatidylinositol (PI) phosphodiesterase"/>
    <property type="match status" value="1"/>
</dbReference>
<dbReference type="Proteomes" id="UP000440978">
    <property type="component" value="Unassembled WGS sequence"/>
</dbReference>
<dbReference type="GO" id="GO:0008081">
    <property type="term" value="F:phosphoric diester hydrolase activity"/>
    <property type="evidence" value="ECO:0007669"/>
    <property type="project" value="InterPro"/>
</dbReference>
<protein>
    <submittedName>
        <fullName evidence="2">Glycerophosphodiester phosphodiesterase</fullName>
    </submittedName>
</protein>
<gene>
    <name evidence="2" type="ORF">GMB86_07710</name>
</gene>
<dbReference type="GO" id="GO:0006629">
    <property type="term" value="P:lipid metabolic process"/>
    <property type="evidence" value="ECO:0007669"/>
    <property type="project" value="InterPro"/>
</dbReference>
<dbReference type="Pfam" id="PF03009">
    <property type="entry name" value="GDPD"/>
    <property type="match status" value="1"/>
</dbReference>
<dbReference type="InterPro" id="IPR030395">
    <property type="entry name" value="GP_PDE_dom"/>
</dbReference>
<proteinExistence type="predicted"/>
<dbReference type="PROSITE" id="PS51704">
    <property type="entry name" value="GP_PDE"/>
    <property type="match status" value="1"/>
</dbReference>
<dbReference type="AlphaFoldDB" id="A0A6N8CSI0"/>
<dbReference type="PANTHER" id="PTHR46211">
    <property type="entry name" value="GLYCEROPHOSPHORYL DIESTER PHOSPHODIESTERASE"/>
    <property type="match status" value="1"/>
</dbReference>
<dbReference type="InterPro" id="IPR017946">
    <property type="entry name" value="PLC-like_Pdiesterase_TIM-brl"/>
</dbReference>
<reference evidence="2 3" key="1">
    <citation type="submission" date="2019-11" db="EMBL/GenBank/DDBJ databases">
        <title>Terrilactibacillus tamarindus sp. nov. BCM23-1 isolated from bark of Tamarindus indica.</title>
        <authorList>
            <person name="Kingkaew E."/>
            <person name="Tanasupawat S."/>
        </authorList>
    </citation>
    <scope>NUCLEOTIDE SEQUENCE [LARGE SCALE GENOMIC DNA]</scope>
    <source>
        <strain evidence="2 3">BCM23-1</strain>
    </source>
</reference>
<dbReference type="CDD" id="cd08563">
    <property type="entry name" value="GDPD_TtGDE_like"/>
    <property type="match status" value="1"/>
</dbReference>
<feature type="domain" description="GP-PDE" evidence="1">
    <location>
        <begin position="3"/>
        <end position="239"/>
    </location>
</feature>
<keyword evidence="3" id="KW-1185">Reference proteome</keyword>
<accession>A0A6N8CSI0</accession>
<dbReference type="RefSeq" id="WP_329602814.1">
    <property type="nucleotide sequence ID" value="NZ_WNHB01000010.1"/>
</dbReference>